<evidence type="ECO:0000256" key="2">
    <source>
        <dbReference type="PROSITE-ProRule" id="PRU00335"/>
    </source>
</evidence>
<reference evidence="4 5" key="1">
    <citation type="submission" date="2024-03" db="EMBL/GenBank/DDBJ databases">
        <title>Novel species of the genus Variovorax.</title>
        <authorList>
            <person name="Liu Q."/>
            <person name="Xin Y.-H."/>
        </authorList>
    </citation>
    <scope>NUCLEOTIDE SEQUENCE [LARGE SCALE GENOMIC DNA]</scope>
    <source>
        <strain evidence="4 5">KACC 18501</strain>
    </source>
</reference>
<dbReference type="Proteomes" id="UP001363010">
    <property type="component" value="Unassembled WGS sequence"/>
</dbReference>
<gene>
    <name evidence="4" type="ORF">WKW80_03145</name>
</gene>
<dbReference type="SUPFAM" id="SSF46689">
    <property type="entry name" value="Homeodomain-like"/>
    <property type="match status" value="1"/>
</dbReference>
<protein>
    <submittedName>
        <fullName evidence="4">TetR/AcrR family transcriptional regulator</fullName>
    </submittedName>
</protein>
<evidence type="ECO:0000313" key="5">
    <source>
        <dbReference type="Proteomes" id="UP001363010"/>
    </source>
</evidence>
<feature type="DNA-binding region" description="H-T-H motif" evidence="2">
    <location>
        <begin position="102"/>
        <end position="121"/>
    </location>
</feature>
<evidence type="ECO:0000259" key="3">
    <source>
        <dbReference type="PROSITE" id="PS50977"/>
    </source>
</evidence>
<dbReference type="InterPro" id="IPR009057">
    <property type="entry name" value="Homeodomain-like_sf"/>
</dbReference>
<evidence type="ECO:0000313" key="4">
    <source>
        <dbReference type="EMBL" id="MEJ8821032.1"/>
    </source>
</evidence>
<comment type="caution">
    <text evidence="4">The sequence shown here is derived from an EMBL/GenBank/DDBJ whole genome shotgun (WGS) entry which is preliminary data.</text>
</comment>
<dbReference type="RefSeq" id="WP_340362052.1">
    <property type="nucleotide sequence ID" value="NZ_JBBKZV010000001.1"/>
</dbReference>
<dbReference type="PANTHER" id="PTHR30055">
    <property type="entry name" value="HTH-TYPE TRANSCRIPTIONAL REGULATOR RUTR"/>
    <property type="match status" value="1"/>
</dbReference>
<dbReference type="Pfam" id="PF17939">
    <property type="entry name" value="TetR_C_30"/>
    <property type="match status" value="1"/>
</dbReference>
<dbReference type="Pfam" id="PF00440">
    <property type="entry name" value="TetR_N"/>
    <property type="match status" value="1"/>
</dbReference>
<sequence length="299" mass="33033">MAATLRAHQDSTGDINDGLLSVAPYRLLTPRFPRSKPLYYRPVPSFFYLQRTSSTMPSKPQHPVQGPLDILHKGAEPSDAATRILEVAERLFAEKGIEAVTTHSIVTAAGQKNRAAVLYHFGKLPDLLASLINRRLRHVNALRHVHLDAVEAAGRGDDARSIVTAMVRALTDTVRETPWGRYYVQVLAQTTFSPSLMSSDIVEAANLGALIRARRLLHAALQDLPPAVLDQRIVWMSDNVVYAVARWVREEGATLRDAAMVDDLVDYCVHGLQAPVTRAGASHRTLARAKRTGMARYFS</sequence>
<dbReference type="InterPro" id="IPR001647">
    <property type="entry name" value="HTH_TetR"/>
</dbReference>
<keyword evidence="1 2" id="KW-0238">DNA-binding</keyword>
<accession>A0ABU8VV99</accession>
<dbReference type="EMBL" id="JBBKZV010000001">
    <property type="protein sequence ID" value="MEJ8821032.1"/>
    <property type="molecule type" value="Genomic_DNA"/>
</dbReference>
<dbReference type="PROSITE" id="PS50977">
    <property type="entry name" value="HTH_TETR_2"/>
    <property type="match status" value="1"/>
</dbReference>
<keyword evidence="5" id="KW-1185">Reference proteome</keyword>
<dbReference type="PANTHER" id="PTHR30055:SF235">
    <property type="entry name" value="TRANSCRIPTIONAL REGULATORY PROTEIN"/>
    <property type="match status" value="1"/>
</dbReference>
<feature type="domain" description="HTH tetR-type" evidence="3">
    <location>
        <begin position="78"/>
        <end position="139"/>
    </location>
</feature>
<organism evidence="4 5">
    <name type="scientific">Variovorax humicola</name>
    <dbReference type="NCBI Taxonomy" id="1769758"/>
    <lineage>
        <taxon>Bacteria</taxon>
        <taxon>Pseudomonadati</taxon>
        <taxon>Pseudomonadota</taxon>
        <taxon>Betaproteobacteria</taxon>
        <taxon>Burkholderiales</taxon>
        <taxon>Comamonadaceae</taxon>
        <taxon>Variovorax</taxon>
    </lineage>
</organism>
<proteinExistence type="predicted"/>
<dbReference type="Gene3D" id="1.10.357.10">
    <property type="entry name" value="Tetracycline Repressor, domain 2"/>
    <property type="match status" value="1"/>
</dbReference>
<dbReference type="InterPro" id="IPR050109">
    <property type="entry name" value="HTH-type_TetR-like_transc_reg"/>
</dbReference>
<dbReference type="InterPro" id="IPR041586">
    <property type="entry name" value="PsrA_TetR_C"/>
</dbReference>
<name>A0ABU8VV99_9BURK</name>
<evidence type="ECO:0000256" key="1">
    <source>
        <dbReference type="ARBA" id="ARBA00023125"/>
    </source>
</evidence>